<dbReference type="EMBL" id="JAANAS010000083">
    <property type="protein sequence ID" value="NGZ90639.1"/>
    <property type="molecule type" value="Genomic_DNA"/>
</dbReference>
<dbReference type="Proteomes" id="UP000643701">
    <property type="component" value="Unassembled WGS sequence"/>
</dbReference>
<evidence type="ECO:0000313" key="2">
    <source>
        <dbReference type="EMBL" id="NGZ90639.1"/>
    </source>
</evidence>
<keyword evidence="1" id="KW-0732">Signal</keyword>
<comment type="caution">
    <text evidence="2">The sequence shown here is derived from an EMBL/GenBank/DDBJ whole genome shotgun (WGS) entry which is preliminary data.</text>
</comment>
<organism evidence="2 3">
    <name type="scientific">Psychroflexus maritimus</name>
    <dbReference type="NCBI Taxonomy" id="2714865"/>
    <lineage>
        <taxon>Bacteria</taxon>
        <taxon>Pseudomonadati</taxon>
        <taxon>Bacteroidota</taxon>
        <taxon>Flavobacteriia</taxon>
        <taxon>Flavobacteriales</taxon>
        <taxon>Flavobacteriaceae</taxon>
        <taxon>Psychroflexus</taxon>
    </lineage>
</organism>
<evidence type="ECO:0000313" key="3">
    <source>
        <dbReference type="Proteomes" id="UP000643701"/>
    </source>
</evidence>
<reference evidence="2" key="1">
    <citation type="submission" date="2020-03" db="EMBL/GenBank/DDBJ databases">
        <title>Psychroflexus Maritimus sp. nov., isolate from marine sediment.</title>
        <authorList>
            <person name="Zhong Y.-L."/>
        </authorList>
    </citation>
    <scope>NUCLEOTIDE SEQUENCE</scope>
    <source>
        <strain evidence="2">C1</strain>
    </source>
</reference>
<feature type="signal peptide" evidence="1">
    <location>
        <begin position="1"/>
        <end position="21"/>
    </location>
</feature>
<protein>
    <recommendedName>
        <fullName evidence="4">Outer membrane protein beta-barrel domain-containing protein</fullName>
    </recommendedName>
</protein>
<evidence type="ECO:0000256" key="1">
    <source>
        <dbReference type="SAM" id="SignalP"/>
    </source>
</evidence>
<dbReference type="AlphaFoldDB" id="A0A967AE58"/>
<feature type="chain" id="PRO_5038076083" description="Outer membrane protein beta-barrel domain-containing protein" evidence="1">
    <location>
        <begin position="22"/>
        <end position="169"/>
    </location>
</feature>
<name>A0A967AE58_9FLAO</name>
<proteinExistence type="predicted"/>
<keyword evidence="3" id="KW-1185">Reference proteome</keyword>
<accession>A0A967AE58</accession>
<gene>
    <name evidence="2" type="ORF">G7034_10285</name>
</gene>
<sequence length="169" mass="18640">MKHLKTLFMVVSFGFCLASSAQYKNFEGVVHLGVPTGEVEDFINIVYGLELTYYLSNDIGGVIDLGFTGGFTEFNYDTQGGFIDGYDASFLKIAASGKLNFQNNIYFSTDLGYAIGLDQVDGGLYFSPKIGYHFDSFLVQLFYSHIRNNSRGVNDADYSSLGVGFGIRL</sequence>
<evidence type="ECO:0008006" key="4">
    <source>
        <dbReference type="Google" id="ProtNLM"/>
    </source>
</evidence>
<dbReference type="RefSeq" id="WP_166400874.1">
    <property type="nucleotide sequence ID" value="NZ_JAANAS010000083.1"/>
</dbReference>